<comment type="caution">
    <text evidence="5">The sequence shown here is derived from an EMBL/GenBank/DDBJ whole genome shotgun (WGS) entry which is preliminary data.</text>
</comment>
<dbReference type="InterPro" id="IPR011051">
    <property type="entry name" value="RmlC_Cupin_sf"/>
</dbReference>
<dbReference type="SMART" id="SM00342">
    <property type="entry name" value="HTH_ARAC"/>
    <property type="match status" value="1"/>
</dbReference>
<dbReference type="InterPro" id="IPR018062">
    <property type="entry name" value="HTH_AraC-typ_CS"/>
</dbReference>
<accession>A0AB38FVW8</accession>
<dbReference type="InterPro" id="IPR009057">
    <property type="entry name" value="Homeodomain-like_sf"/>
</dbReference>
<proteinExistence type="predicted"/>
<dbReference type="SUPFAM" id="SSF46689">
    <property type="entry name" value="Homeodomain-like"/>
    <property type="match status" value="1"/>
</dbReference>
<evidence type="ECO:0000313" key="6">
    <source>
        <dbReference type="Proteomes" id="UP000251313"/>
    </source>
</evidence>
<evidence type="ECO:0000313" key="5">
    <source>
        <dbReference type="EMBL" id="SQA63493.1"/>
    </source>
</evidence>
<feature type="domain" description="HTH araC/xylS-type" evidence="4">
    <location>
        <begin position="174"/>
        <end position="255"/>
    </location>
</feature>
<evidence type="ECO:0000256" key="3">
    <source>
        <dbReference type="ARBA" id="ARBA00023163"/>
    </source>
</evidence>
<keyword evidence="2" id="KW-0238">DNA-binding</keyword>
<dbReference type="CDD" id="cd06124">
    <property type="entry name" value="cupin_NimR-like_N"/>
    <property type="match status" value="1"/>
</dbReference>
<dbReference type="GO" id="GO:0043565">
    <property type="term" value="F:sequence-specific DNA binding"/>
    <property type="evidence" value="ECO:0007669"/>
    <property type="project" value="InterPro"/>
</dbReference>
<name>A0AB38FVW8_9ENTR</name>
<organism evidence="5 6">
    <name type="scientific">Yokenella regensburgei</name>
    <dbReference type="NCBI Taxonomy" id="158877"/>
    <lineage>
        <taxon>Bacteria</taxon>
        <taxon>Pseudomonadati</taxon>
        <taxon>Pseudomonadota</taxon>
        <taxon>Gammaproteobacteria</taxon>
        <taxon>Enterobacterales</taxon>
        <taxon>Enterobacteriaceae</taxon>
        <taxon>Yokenella</taxon>
    </lineage>
</organism>
<dbReference type="PROSITE" id="PS01124">
    <property type="entry name" value="HTH_ARAC_FAMILY_2"/>
    <property type="match status" value="1"/>
</dbReference>
<keyword evidence="1" id="KW-0805">Transcription regulation</keyword>
<reference evidence="5 6" key="1">
    <citation type="submission" date="2018-06" db="EMBL/GenBank/DDBJ databases">
        <authorList>
            <consortium name="Pathogen Informatics"/>
            <person name="Doyle S."/>
        </authorList>
    </citation>
    <scope>NUCLEOTIDE SEQUENCE [LARGE SCALE GENOMIC DNA]</scope>
    <source>
        <strain evidence="5 6">NCTC11967</strain>
    </source>
</reference>
<dbReference type="Pfam" id="PF12833">
    <property type="entry name" value="HTH_18"/>
    <property type="match status" value="1"/>
</dbReference>
<protein>
    <submittedName>
        <fullName evidence="5">HTH-type transcriptional repressor of iron proteins A</fullName>
    </submittedName>
</protein>
<keyword evidence="3" id="KW-0804">Transcription</keyword>
<dbReference type="GO" id="GO:0003700">
    <property type="term" value="F:DNA-binding transcription factor activity"/>
    <property type="evidence" value="ECO:0007669"/>
    <property type="project" value="InterPro"/>
</dbReference>
<gene>
    <name evidence="5" type="primary">ripA_2</name>
    <name evidence="5" type="ORF">NCTC11967_02536</name>
</gene>
<evidence type="ECO:0000259" key="4">
    <source>
        <dbReference type="PROSITE" id="PS01124"/>
    </source>
</evidence>
<dbReference type="Gene3D" id="1.10.10.60">
    <property type="entry name" value="Homeodomain-like"/>
    <property type="match status" value="1"/>
</dbReference>
<evidence type="ECO:0000256" key="2">
    <source>
        <dbReference type="ARBA" id="ARBA00023125"/>
    </source>
</evidence>
<sequence>MAWLNAEATFNPDSLQQPVIGVQSELGDHDSGLHRHRMGQLMFTRAGCIRLTMHDGEMLCLLPPMKVAWIPGGVSHRAEMRSTVDYRSIWFEPAAFMALPKEAKVLNVTPLLRELLERIAAAPFDADWQASPERHLAALCVAELENAQAMPMTLRFPQDKRLSALTGDELPPPLHVLAGSTGASERTITRLFLRDTGLSYQQWRQQWRLMKAVELLATGARVTDVASHLAFASDSAFIQFFRTMTGTTPREYVLQQPAAI</sequence>
<evidence type="ECO:0000256" key="1">
    <source>
        <dbReference type="ARBA" id="ARBA00023015"/>
    </source>
</evidence>
<dbReference type="InterPro" id="IPR018060">
    <property type="entry name" value="HTH_AraC"/>
</dbReference>
<dbReference type="PANTHER" id="PTHR11019">
    <property type="entry name" value="HTH-TYPE TRANSCRIPTIONAL REGULATOR NIMR"/>
    <property type="match status" value="1"/>
</dbReference>
<dbReference type="AlphaFoldDB" id="A0AB38FVW8"/>
<dbReference type="EMBL" id="UAVL01000011">
    <property type="protein sequence ID" value="SQA63493.1"/>
    <property type="molecule type" value="Genomic_DNA"/>
</dbReference>
<dbReference type="PANTHER" id="PTHR11019:SF159">
    <property type="entry name" value="TRANSCRIPTIONAL REGULATOR-RELATED"/>
    <property type="match status" value="1"/>
</dbReference>
<dbReference type="PROSITE" id="PS00041">
    <property type="entry name" value="HTH_ARAC_FAMILY_1"/>
    <property type="match status" value="1"/>
</dbReference>
<dbReference type="RefSeq" id="WP_038252745.1">
    <property type="nucleotide sequence ID" value="NZ_UAVL01000011.1"/>
</dbReference>
<dbReference type="Proteomes" id="UP000251313">
    <property type="component" value="Unassembled WGS sequence"/>
</dbReference>
<dbReference type="SUPFAM" id="SSF51182">
    <property type="entry name" value="RmlC-like cupins"/>
    <property type="match status" value="1"/>
</dbReference>